<dbReference type="Proteomes" id="UP001145742">
    <property type="component" value="Unassembled WGS sequence"/>
</dbReference>
<dbReference type="EMBL" id="WHWB01032043">
    <property type="protein sequence ID" value="KAJ7427172.1"/>
    <property type="molecule type" value="Genomic_DNA"/>
</dbReference>
<keyword evidence="2" id="KW-1185">Reference proteome</keyword>
<proteinExistence type="predicted"/>
<evidence type="ECO:0000313" key="2">
    <source>
        <dbReference type="Proteomes" id="UP001145742"/>
    </source>
</evidence>
<organism evidence="1 2">
    <name type="scientific">Willisornis vidua</name>
    <name type="common">Xingu scale-backed antbird</name>
    <dbReference type="NCBI Taxonomy" id="1566151"/>
    <lineage>
        <taxon>Eukaryota</taxon>
        <taxon>Metazoa</taxon>
        <taxon>Chordata</taxon>
        <taxon>Craniata</taxon>
        <taxon>Vertebrata</taxon>
        <taxon>Euteleostomi</taxon>
        <taxon>Archelosauria</taxon>
        <taxon>Archosauria</taxon>
        <taxon>Dinosauria</taxon>
        <taxon>Saurischia</taxon>
        <taxon>Theropoda</taxon>
        <taxon>Coelurosauria</taxon>
        <taxon>Aves</taxon>
        <taxon>Neognathae</taxon>
        <taxon>Neoaves</taxon>
        <taxon>Telluraves</taxon>
        <taxon>Australaves</taxon>
        <taxon>Passeriformes</taxon>
        <taxon>Thamnophilidae</taxon>
        <taxon>Willisornis</taxon>
    </lineage>
</organism>
<accession>A0ABQ9DRX3</accession>
<reference evidence="1" key="1">
    <citation type="submission" date="2019-10" db="EMBL/GenBank/DDBJ databases">
        <authorList>
            <person name="Soares A.E.R."/>
            <person name="Aleixo A."/>
            <person name="Schneider P."/>
            <person name="Miyaki C.Y."/>
            <person name="Schneider M.P."/>
            <person name="Mello C."/>
            <person name="Vasconcelos A.T.R."/>
        </authorList>
    </citation>
    <scope>NUCLEOTIDE SEQUENCE</scope>
    <source>
        <tissue evidence="1">Muscle</tissue>
    </source>
</reference>
<protein>
    <recommendedName>
        <fullName evidence="3">Rna-directed dna polymerase from mobile element jockey-like</fullName>
    </recommendedName>
</protein>
<evidence type="ECO:0000313" key="1">
    <source>
        <dbReference type="EMBL" id="KAJ7427172.1"/>
    </source>
</evidence>
<sequence>MASFGPSPICSSVDLLEGRKSLQRDLDRLTQWAKVNGMRFHKAKCWILPLNHSNPRQCCSLGEKWLESCLAERTWDCWSTEAEHDPTACAPVAKKANGILACISHSVASRTTAVTVPVC</sequence>
<name>A0ABQ9DRX3_9PASS</name>
<gene>
    <name evidence="1" type="ORF">WISP_09267</name>
</gene>
<evidence type="ECO:0008006" key="3">
    <source>
        <dbReference type="Google" id="ProtNLM"/>
    </source>
</evidence>
<comment type="caution">
    <text evidence="1">The sequence shown here is derived from an EMBL/GenBank/DDBJ whole genome shotgun (WGS) entry which is preliminary data.</text>
</comment>